<gene>
    <name evidence="2" type="ORF">G4P62_019532</name>
</gene>
<dbReference type="Proteomes" id="UP000822369">
    <property type="component" value="Unassembled WGS sequence"/>
</dbReference>
<accession>A0A9D2XDK3</accession>
<dbReference type="Gene3D" id="1.10.10.1070">
    <property type="entry name" value="Zinc finger, BED domain-containing"/>
    <property type="match status" value="1"/>
</dbReference>
<evidence type="ECO:0000313" key="3">
    <source>
        <dbReference type="Proteomes" id="UP000822369"/>
    </source>
</evidence>
<feature type="domain" description="HAT C-terminal dimerisation" evidence="1">
    <location>
        <begin position="434"/>
        <end position="512"/>
    </location>
</feature>
<evidence type="ECO:0000313" key="2">
    <source>
        <dbReference type="EMBL" id="KAF7199264.1"/>
    </source>
</evidence>
<organism evidence="2 3">
    <name type="scientific">Nothobranchius furzeri</name>
    <name type="common">Turquoise killifish</name>
    <dbReference type="NCBI Taxonomy" id="105023"/>
    <lineage>
        <taxon>Eukaryota</taxon>
        <taxon>Metazoa</taxon>
        <taxon>Chordata</taxon>
        <taxon>Craniata</taxon>
        <taxon>Vertebrata</taxon>
        <taxon>Euteleostomi</taxon>
        <taxon>Actinopterygii</taxon>
        <taxon>Neopterygii</taxon>
        <taxon>Teleostei</taxon>
        <taxon>Neoteleostei</taxon>
        <taxon>Acanthomorphata</taxon>
        <taxon>Ovalentaria</taxon>
        <taxon>Atherinomorphae</taxon>
        <taxon>Cyprinodontiformes</taxon>
        <taxon>Nothobranchiidae</taxon>
        <taxon>Nothobranchius</taxon>
    </lineage>
</organism>
<proteinExistence type="predicted"/>
<reference evidence="2" key="1">
    <citation type="submission" date="2020-03" db="EMBL/GenBank/DDBJ databases">
        <title>Intra-Species Differences in Population Size shape Life History and Genome Evolution.</title>
        <authorList>
            <person name="Willemsen D."/>
            <person name="Cui R."/>
            <person name="Valenzano D.R."/>
        </authorList>
    </citation>
    <scope>NUCLEOTIDE SEQUENCE</scope>
    <source>
        <strain evidence="2">GRZ</strain>
        <tissue evidence="2">Whole</tissue>
    </source>
</reference>
<dbReference type="PANTHER" id="PTHR46481">
    <property type="entry name" value="ZINC FINGER BED DOMAIN-CONTAINING PROTEIN 4"/>
    <property type="match status" value="1"/>
</dbReference>
<evidence type="ECO:0000259" key="1">
    <source>
        <dbReference type="Pfam" id="PF05699"/>
    </source>
</evidence>
<dbReference type="GO" id="GO:0046983">
    <property type="term" value="F:protein dimerization activity"/>
    <property type="evidence" value="ECO:0007669"/>
    <property type="project" value="InterPro"/>
</dbReference>
<dbReference type="SUPFAM" id="SSF53098">
    <property type="entry name" value="Ribonuclease H-like"/>
    <property type="match status" value="1"/>
</dbReference>
<dbReference type="EMBL" id="JAAVVJ010000157">
    <property type="protein sequence ID" value="KAF7199264.1"/>
    <property type="molecule type" value="Genomic_DNA"/>
</dbReference>
<dbReference type="AlphaFoldDB" id="A0A9D2XDK3"/>
<dbReference type="Pfam" id="PF05699">
    <property type="entry name" value="Dimer_Tnp_hAT"/>
    <property type="match status" value="1"/>
</dbReference>
<dbReference type="InterPro" id="IPR052035">
    <property type="entry name" value="ZnF_BED_domain_contain"/>
</dbReference>
<sequence length="517" mass="58206">MSKHFEHFHPARTSSAIATKTASTSQPTIKEALTTLPSASERGKKITRSVACFISKDLRPYSVVENAGFRYLLKTLEPWHNLPTRRHFTETVVPALYNETKAQVMESMSKASRVAITCDSWMSTAKESYVTITAHYISNDWQLVSHVLQTRALYESHGLLGRICRVSTFFHHSTIANHQLQSNQKHIGLPTHKLKTDVATRWNSAHDMMERYLEQQPAIHAALLSPQVTKDDAEHYTLNKTELENAAHAVKALRPMKDVTTLMSEEKNPTVCLISPLYAQLLQDMSDTTGDSPVIREIKNAIKTDLLKRYNSEEEKKLLYTASALDPRFKGLPFLTADERLKIYRSAVTEAAALEETEADEMPAGAMNSGIQEEAMLCVEDNMHRKDNVPSCQSAAKRKASSSLLVTLLGHTFTDNEAAVQNKTSYSRAEEEVYNYCRAPSLPLTEDPLNWWHGHEFTFPLLSKLSKRYLRIPGTSVSAERVFSTAGDVVTAKRSTLKPEHVDHLVFLHKNLEIPKC</sequence>
<dbReference type="PANTHER" id="PTHR46481:SF4">
    <property type="entry name" value="ZINC FINGER BED DOMAIN-CONTAINING PROTEIN 4"/>
    <property type="match status" value="1"/>
</dbReference>
<dbReference type="SUPFAM" id="SSF140996">
    <property type="entry name" value="Hermes dimerisation domain"/>
    <property type="match status" value="1"/>
</dbReference>
<protein>
    <submittedName>
        <fullName evidence="2">Zinc finger BED domain-containing protein 1-like</fullName>
    </submittedName>
</protein>
<dbReference type="InterPro" id="IPR008906">
    <property type="entry name" value="HATC_C_dom"/>
</dbReference>
<comment type="caution">
    <text evidence="2">The sequence shown here is derived from an EMBL/GenBank/DDBJ whole genome shotgun (WGS) entry which is preliminary data.</text>
</comment>
<dbReference type="InterPro" id="IPR012337">
    <property type="entry name" value="RNaseH-like_sf"/>
</dbReference>
<name>A0A9D2XDK3_NOTFU</name>